<dbReference type="EMBL" id="BJUU01000007">
    <property type="protein sequence ID" value="GEK80134.1"/>
    <property type="molecule type" value="Genomic_DNA"/>
</dbReference>
<evidence type="ECO:0000313" key="3">
    <source>
        <dbReference type="Proteomes" id="UP000321749"/>
    </source>
</evidence>
<sequence length="100" mass="10475">MSALTPVGGGLFGSTSEGRRPNAAVARQTRREVEQIGSRVEIEATAEQGRAFLTAMALTNVATLVAQAEAHMKIAPGGAQFYESIIASYAINAGRRIGNL</sequence>
<feature type="region of interest" description="Disordered" evidence="1">
    <location>
        <begin position="1"/>
        <end position="30"/>
    </location>
</feature>
<evidence type="ECO:0000256" key="1">
    <source>
        <dbReference type="SAM" id="MobiDB-lite"/>
    </source>
</evidence>
<name>A0AA87RBR5_9MICO</name>
<proteinExistence type="predicted"/>
<accession>A0AA87RBR5</accession>
<evidence type="ECO:0000313" key="2">
    <source>
        <dbReference type="EMBL" id="GEK80134.1"/>
    </source>
</evidence>
<comment type="caution">
    <text evidence="2">The sequence shown here is derived from an EMBL/GenBank/DDBJ whole genome shotgun (WGS) entry which is preliminary data.</text>
</comment>
<organism evidence="2 3">
    <name type="scientific">Agrococcus baldri</name>
    <dbReference type="NCBI Taxonomy" id="153730"/>
    <lineage>
        <taxon>Bacteria</taxon>
        <taxon>Bacillati</taxon>
        <taxon>Actinomycetota</taxon>
        <taxon>Actinomycetes</taxon>
        <taxon>Micrococcales</taxon>
        <taxon>Microbacteriaceae</taxon>
        <taxon>Agrococcus</taxon>
    </lineage>
</organism>
<dbReference type="RefSeq" id="WP_146794139.1">
    <property type="nucleotide sequence ID" value="NZ_BJUU01000007.1"/>
</dbReference>
<keyword evidence="3" id="KW-1185">Reference proteome</keyword>
<dbReference type="Proteomes" id="UP000321749">
    <property type="component" value="Unassembled WGS sequence"/>
</dbReference>
<protein>
    <submittedName>
        <fullName evidence="2">Uncharacterized protein</fullName>
    </submittedName>
</protein>
<reference evidence="2 3" key="1">
    <citation type="submission" date="2019-07" db="EMBL/GenBank/DDBJ databases">
        <title>Whole genome shotgun sequence of Agrococcus baldri NBRC 103055.</title>
        <authorList>
            <person name="Hosoyama A."/>
            <person name="Uohara A."/>
            <person name="Ohji S."/>
            <person name="Ichikawa N."/>
        </authorList>
    </citation>
    <scope>NUCLEOTIDE SEQUENCE [LARGE SCALE GENOMIC DNA]</scope>
    <source>
        <strain evidence="2 3">NBRC 103055</strain>
    </source>
</reference>
<dbReference type="AlphaFoldDB" id="A0AA87RBR5"/>
<gene>
    <name evidence="2" type="ORF">ABA31_14850</name>
</gene>